<name>A0A9X3Z353_9BACL</name>
<sequence length="217" mass="24588">MPEQMLWGVDSASRVGNDLYQCVVRNFGNPAYWGRYLATVPNAADGLTRAEASFLHRNGVKILPIYSKFTQAVGYGQGRIAARNSMYYAQLLGIPKGTMLFANIEKRFQVDEAWIRGWVDAVDQGGYRPGIYCDPSQPAFSRAYCLAQEKSEKVRTRTVLWSQEPTPGPSSPRQAPAYSPVRPPCPAQVWAWQYGENARECPVDTNLMNRRLFQWLW</sequence>
<evidence type="ECO:0000313" key="4">
    <source>
        <dbReference type="Proteomes" id="UP001151071"/>
    </source>
</evidence>
<evidence type="ECO:0000313" key="3">
    <source>
        <dbReference type="EMBL" id="MDA5108304.1"/>
    </source>
</evidence>
<protein>
    <submittedName>
        <fullName evidence="3">DUF1906 domain-containing protein</fullName>
    </submittedName>
</protein>
<organism evidence="3 4">
    <name type="scientific">Brevibacillus thermoruber</name>
    <dbReference type="NCBI Taxonomy" id="33942"/>
    <lineage>
        <taxon>Bacteria</taxon>
        <taxon>Bacillati</taxon>
        <taxon>Bacillota</taxon>
        <taxon>Bacilli</taxon>
        <taxon>Bacillales</taxon>
        <taxon>Paenibacillaceae</taxon>
        <taxon>Brevibacillus</taxon>
    </lineage>
</organism>
<feature type="region of interest" description="Disordered" evidence="1">
    <location>
        <begin position="157"/>
        <end position="180"/>
    </location>
</feature>
<feature type="domain" description="Rv2525c-like glycoside hydrolase-like" evidence="2">
    <location>
        <begin position="33"/>
        <end position="137"/>
    </location>
</feature>
<accession>A0A9X3Z353</accession>
<dbReference type="SUPFAM" id="SSF51445">
    <property type="entry name" value="(Trans)glycosidases"/>
    <property type="match status" value="1"/>
</dbReference>
<evidence type="ECO:0000259" key="2">
    <source>
        <dbReference type="Pfam" id="PF08924"/>
    </source>
</evidence>
<dbReference type="InterPro" id="IPR017853">
    <property type="entry name" value="GH"/>
</dbReference>
<dbReference type="Pfam" id="PF08924">
    <property type="entry name" value="Rv2525c_GlyHyd-like"/>
    <property type="match status" value="1"/>
</dbReference>
<dbReference type="Proteomes" id="UP001151071">
    <property type="component" value="Unassembled WGS sequence"/>
</dbReference>
<dbReference type="InterPro" id="IPR015020">
    <property type="entry name" value="Rv2525c-like_Glyco_Hydro-like"/>
</dbReference>
<dbReference type="EMBL" id="JAPYYP010000007">
    <property type="protein sequence ID" value="MDA5108304.1"/>
    <property type="molecule type" value="Genomic_DNA"/>
</dbReference>
<evidence type="ECO:0000256" key="1">
    <source>
        <dbReference type="SAM" id="MobiDB-lite"/>
    </source>
</evidence>
<dbReference type="Gene3D" id="3.20.20.80">
    <property type="entry name" value="Glycosidases"/>
    <property type="match status" value="1"/>
</dbReference>
<gene>
    <name evidence="3" type="ORF">O3V59_08020</name>
</gene>
<reference evidence="3" key="1">
    <citation type="submission" date="2022-12" db="EMBL/GenBank/DDBJ databases">
        <title>Draft genome sequence of the thermophilic strain Brevibacillus thermoruber HT42, isolated from Los Humeros, Puebla, Mexico, with biotechnological potential.</title>
        <authorList>
            <person name="Lara Sanchez J."/>
            <person name="Solis Palacios R."/>
            <person name="Bustos Baena A.S."/>
            <person name="Ruz Baez A.E."/>
            <person name="Espinosa Luna G."/>
            <person name="Oliart Ros R.M."/>
        </authorList>
    </citation>
    <scope>NUCLEOTIDE SEQUENCE</scope>
    <source>
        <strain evidence="3">HT42</strain>
    </source>
</reference>
<proteinExistence type="predicted"/>
<comment type="caution">
    <text evidence="3">The sequence shown here is derived from an EMBL/GenBank/DDBJ whole genome shotgun (WGS) entry which is preliminary data.</text>
</comment>
<dbReference type="AlphaFoldDB" id="A0A9X3Z353"/>
<dbReference type="RefSeq" id="WP_029097703.1">
    <property type="nucleotide sequence ID" value="NZ_JAPYYP010000007.1"/>
</dbReference>
<keyword evidence="4" id="KW-1185">Reference proteome</keyword>